<evidence type="ECO:0000256" key="5">
    <source>
        <dbReference type="ARBA" id="ARBA00022519"/>
    </source>
</evidence>
<evidence type="ECO:0000256" key="3">
    <source>
        <dbReference type="ARBA" id="ARBA00022481"/>
    </source>
</evidence>
<evidence type="ECO:0000256" key="12">
    <source>
        <dbReference type="SAM" id="Phobius"/>
    </source>
</evidence>
<dbReference type="PANTHER" id="PTHR32089">
    <property type="entry name" value="METHYL-ACCEPTING CHEMOTAXIS PROTEIN MCPB"/>
    <property type="match status" value="1"/>
</dbReference>
<dbReference type="PROSITE" id="PS50111">
    <property type="entry name" value="CHEMOTAXIS_TRANSDUC_2"/>
    <property type="match status" value="1"/>
</dbReference>
<keyword evidence="8 12" id="KW-0472">Membrane</keyword>
<dbReference type="GO" id="GO:0005886">
    <property type="term" value="C:plasma membrane"/>
    <property type="evidence" value="ECO:0007669"/>
    <property type="project" value="UniProtKB-SubCell"/>
</dbReference>
<evidence type="ECO:0000256" key="4">
    <source>
        <dbReference type="ARBA" id="ARBA00022500"/>
    </source>
</evidence>
<comment type="caution">
    <text evidence="16">The sequence shown here is derived from an EMBL/GenBank/DDBJ whole genome shotgun (WGS) entry which is preliminary data.</text>
</comment>
<evidence type="ECO:0000256" key="6">
    <source>
        <dbReference type="ARBA" id="ARBA00022692"/>
    </source>
</evidence>
<dbReference type="AlphaFoldDB" id="A0A2T5PEP5"/>
<keyword evidence="2" id="KW-1003">Cell membrane</keyword>
<keyword evidence="7 12" id="KW-1133">Transmembrane helix</keyword>
<feature type="domain" description="Methyl-accepting transducer" evidence="13">
    <location>
        <begin position="269"/>
        <end position="505"/>
    </location>
</feature>
<dbReference type="InterPro" id="IPR000727">
    <property type="entry name" value="T_SNARE_dom"/>
</dbReference>
<dbReference type="Pfam" id="PF00672">
    <property type="entry name" value="HAMP"/>
    <property type="match status" value="1"/>
</dbReference>
<accession>A0A2T5PEP5</accession>
<comment type="similarity">
    <text evidence="10">Belongs to the methyl-accepting chemotaxis (MCP) protein family.</text>
</comment>
<feature type="domain" description="T-SNARE coiled-coil homology" evidence="14">
    <location>
        <begin position="272"/>
        <end position="322"/>
    </location>
</feature>
<protein>
    <submittedName>
        <fullName evidence="16">Methyl-accepting chemotaxis protein</fullName>
    </submittedName>
</protein>
<dbReference type="GO" id="GO:0006935">
    <property type="term" value="P:chemotaxis"/>
    <property type="evidence" value="ECO:0007669"/>
    <property type="project" value="UniProtKB-KW"/>
</dbReference>
<evidence type="ECO:0000313" key="17">
    <source>
        <dbReference type="Proteomes" id="UP000244064"/>
    </source>
</evidence>
<proteinExistence type="inferred from homology"/>
<keyword evidence="17" id="KW-1185">Reference proteome</keyword>
<name>A0A2T5PEP5_9PSED</name>
<dbReference type="InterPro" id="IPR004090">
    <property type="entry name" value="Chemotax_Me-accpt_rcpt"/>
</dbReference>
<keyword evidence="5" id="KW-0997">Cell inner membrane</keyword>
<dbReference type="Proteomes" id="UP000244064">
    <property type="component" value="Unassembled WGS sequence"/>
</dbReference>
<dbReference type="SUPFAM" id="SSF58104">
    <property type="entry name" value="Methyl-accepting chemotaxis protein (MCP) signaling domain"/>
    <property type="match status" value="1"/>
</dbReference>
<dbReference type="EMBL" id="QASN01000002">
    <property type="protein sequence ID" value="PTU76214.1"/>
    <property type="molecule type" value="Genomic_DNA"/>
</dbReference>
<dbReference type="SMART" id="SM00283">
    <property type="entry name" value="MA"/>
    <property type="match status" value="1"/>
</dbReference>
<dbReference type="GO" id="GO:0004888">
    <property type="term" value="F:transmembrane signaling receptor activity"/>
    <property type="evidence" value="ECO:0007669"/>
    <property type="project" value="InterPro"/>
</dbReference>
<keyword evidence="9 11" id="KW-0807">Transducer</keyword>
<keyword evidence="4" id="KW-0145">Chemotaxis</keyword>
<feature type="transmembrane region" description="Helical" evidence="12">
    <location>
        <begin position="188"/>
        <end position="210"/>
    </location>
</feature>
<dbReference type="CDD" id="cd06225">
    <property type="entry name" value="HAMP"/>
    <property type="match status" value="1"/>
</dbReference>
<dbReference type="Pfam" id="PF00015">
    <property type="entry name" value="MCPsignal"/>
    <property type="match status" value="1"/>
</dbReference>
<dbReference type="PROSITE" id="PS50192">
    <property type="entry name" value="T_SNARE"/>
    <property type="match status" value="1"/>
</dbReference>
<sequence length="541" mass="58255">MSLKSSLRAQLLALQTGSLVLILAIALACFAFLSAGMQAYRGLLDGPIQASQLADEINLEFKIQVQEWKNVLLRGQDRANLDRYWGQFETQERKIQELLARLANADGTDAALRQQVERLRSEHQSLGSAYRKGRDAFLAAGADPQAGDAAVKGIDRATTEQLSALVDELHGISDSQAEIINQRAQSTILWGSLLMLASAVLVGLFALWLLNRVLIRPIALLIGHVGQLAQGDFTAHRYPSREDELGRLAKATETLRSFLADTFERLKNSSNQLDHASGELNSVATSMSQGVRDQGERTDHVATAMEEMSATAQEVARHTGEAAQAADAAEAATRQGEQAMRQTIASIGTLRNDITGMAEVLQRLSVDSGRIGEVLAVIHGIAEQTNLLALNAAIEAARAGEQGRGFAVVADEVRNLAQRTAQSTAEINQIIEAVQRGTQEAVKAVESGQHSSQSGVEQVTLAGEILGGVTRSVETIRDMTRQIATAAEEQTQVADDISRNLIELAGIAASNQESVQHTERASQSLHELSSGLAELTRRLGR</sequence>
<evidence type="ECO:0000256" key="7">
    <source>
        <dbReference type="ARBA" id="ARBA00022989"/>
    </source>
</evidence>
<dbReference type="InterPro" id="IPR003660">
    <property type="entry name" value="HAMP_dom"/>
</dbReference>
<dbReference type="PANTHER" id="PTHR32089:SF120">
    <property type="entry name" value="METHYL-ACCEPTING CHEMOTAXIS PROTEIN TLPQ"/>
    <property type="match status" value="1"/>
</dbReference>
<dbReference type="InterPro" id="IPR004089">
    <property type="entry name" value="MCPsignal_dom"/>
</dbReference>
<evidence type="ECO:0000256" key="1">
    <source>
        <dbReference type="ARBA" id="ARBA00004429"/>
    </source>
</evidence>
<dbReference type="FunFam" id="1.10.287.950:FF:000001">
    <property type="entry name" value="Methyl-accepting chemotaxis sensory transducer"/>
    <property type="match status" value="1"/>
</dbReference>
<evidence type="ECO:0000259" key="15">
    <source>
        <dbReference type="PROSITE" id="PS50885"/>
    </source>
</evidence>
<dbReference type="PROSITE" id="PS51257">
    <property type="entry name" value="PROKAR_LIPOPROTEIN"/>
    <property type="match status" value="1"/>
</dbReference>
<organism evidence="16 17">
    <name type="scientific">Pseudomonas mangrovi</name>
    <dbReference type="NCBI Taxonomy" id="2161748"/>
    <lineage>
        <taxon>Bacteria</taxon>
        <taxon>Pseudomonadati</taxon>
        <taxon>Pseudomonadota</taxon>
        <taxon>Gammaproteobacteria</taxon>
        <taxon>Pseudomonadales</taxon>
        <taxon>Pseudomonadaceae</taxon>
        <taxon>Pseudomonas</taxon>
    </lineage>
</organism>
<evidence type="ECO:0000259" key="14">
    <source>
        <dbReference type="PROSITE" id="PS50192"/>
    </source>
</evidence>
<evidence type="ECO:0000256" key="8">
    <source>
        <dbReference type="ARBA" id="ARBA00023136"/>
    </source>
</evidence>
<evidence type="ECO:0000256" key="10">
    <source>
        <dbReference type="ARBA" id="ARBA00029447"/>
    </source>
</evidence>
<evidence type="ECO:0000256" key="9">
    <source>
        <dbReference type="ARBA" id="ARBA00023224"/>
    </source>
</evidence>
<keyword evidence="6 12" id="KW-0812">Transmembrane</keyword>
<reference evidence="16 17" key="1">
    <citation type="submission" date="2018-04" db="EMBL/GenBank/DDBJ databases">
        <title>Pseudomonas sp. nov., isolated from mangrove soil.</title>
        <authorList>
            <person name="Chen C."/>
        </authorList>
    </citation>
    <scope>NUCLEOTIDE SEQUENCE [LARGE SCALE GENOMIC DNA]</scope>
    <source>
        <strain evidence="16 17">TC-11</strain>
    </source>
</reference>
<evidence type="ECO:0000313" key="16">
    <source>
        <dbReference type="EMBL" id="PTU76214.1"/>
    </source>
</evidence>
<dbReference type="OrthoDB" id="1884279at2"/>
<evidence type="ECO:0000256" key="11">
    <source>
        <dbReference type="PROSITE-ProRule" id="PRU00284"/>
    </source>
</evidence>
<dbReference type="PROSITE" id="PS50885">
    <property type="entry name" value="HAMP"/>
    <property type="match status" value="1"/>
</dbReference>
<evidence type="ECO:0000259" key="13">
    <source>
        <dbReference type="PROSITE" id="PS50111"/>
    </source>
</evidence>
<feature type="domain" description="HAMP" evidence="15">
    <location>
        <begin position="212"/>
        <end position="264"/>
    </location>
</feature>
<dbReference type="Gene3D" id="1.10.287.950">
    <property type="entry name" value="Methyl-accepting chemotaxis protein"/>
    <property type="match status" value="1"/>
</dbReference>
<evidence type="ECO:0000256" key="2">
    <source>
        <dbReference type="ARBA" id="ARBA00022475"/>
    </source>
</evidence>
<keyword evidence="3" id="KW-0488">Methylation</keyword>
<feature type="transmembrane region" description="Helical" evidence="12">
    <location>
        <begin position="12"/>
        <end position="33"/>
    </location>
</feature>
<dbReference type="CDD" id="cd11386">
    <property type="entry name" value="MCP_signal"/>
    <property type="match status" value="1"/>
</dbReference>
<dbReference type="PRINTS" id="PR00260">
    <property type="entry name" value="CHEMTRNSDUCR"/>
</dbReference>
<gene>
    <name evidence="16" type="ORF">DBO85_00810</name>
</gene>
<comment type="subcellular location">
    <subcellularLocation>
        <location evidence="1">Cell inner membrane</location>
        <topology evidence="1">Multi-pass membrane protein</topology>
    </subcellularLocation>
</comment>
<dbReference type="GO" id="GO:0007165">
    <property type="term" value="P:signal transduction"/>
    <property type="evidence" value="ECO:0007669"/>
    <property type="project" value="UniProtKB-KW"/>
</dbReference>